<keyword evidence="12" id="KW-1185">Reference proteome</keyword>
<sequence>MAPSLESNKNVVIDDESNKNLLKEEEEDGMLFAMDLGVLVAFPMAVKTAFELGIFDIIAKGGEHAKFSSEDIASKIGSTNPNAPSMVDRLLRLLASHSLLSCSSLPQVTKDEDDQEHGLIASAHKTVYSLTAASKYFVTDDDGVNFGHTLSLILDKVVLESWSELKGAILEGGVPFVRVNGMHAFEYPSVDPRFNDVFNKAMISHTTIVMKRVLESYEGFNNINTLIDVGGGLGINLKMITSKYPNINAINFDLPHVIQHALTYPGVKHVGGDMFESVPNGDAIFMKCILHDWSDEHCLKVLKNCHKAIPEDGKVIVVDIMVPVLPGNTTAAKVAFKADLLMMTQNIGGKERTKRDFIHLATLSGFSSIKFVCSVSGYWIYCPYICIVS</sequence>
<dbReference type="GO" id="GO:0047763">
    <property type="term" value="F:caffeate O-methyltransferase activity"/>
    <property type="evidence" value="ECO:0007669"/>
    <property type="project" value="UniProtKB-EC"/>
</dbReference>
<dbReference type="PIRSF" id="PIRSF005739">
    <property type="entry name" value="O-mtase"/>
    <property type="match status" value="1"/>
</dbReference>
<name>A0A445ACN1_ARAHY</name>
<evidence type="ECO:0000256" key="3">
    <source>
        <dbReference type="ARBA" id="ARBA00022679"/>
    </source>
</evidence>
<evidence type="ECO:0000256" key="2">
    <source>
        <dbReference type="ARBA" id="ARBA00022603"/>
    </source>
</evidence>
<dbReference type="GO" id="GO:0046983">
    <property type="term" value="F:protein dimerization activity"/>
    <property type="evidence" value="ECO:0007669"/>
    <property type="project" value="InterPro"/>
</dbReference>
<dbReference type="Pfam" id="PF08100">
    <property type="entry name" value="Dimerisation"/>
    <property type="match status" value="1"/>
</dbReference>
<evidence type="ECO:0000256" key="5">
    <source>
        <dbReference type="ARBA" id="ARBA00022733"/>
    </source>
</evidence>
<feature type="domain" description="O-methyltransferase dimerisation" evidence="10">
    <location>
        <begin position="41"/>
        <end position="140"/>
    </location>
</feature>
<feature type="active site" description="Proton acceptor" evidence="8">
    <location>
        <position position="291"/>
    </location>
</feature>
<dbReference type="Proteomes" id="UP000289738">
    <property type="component" value="Chromosome B02"/>
</dbReference>
<dbReference type="GO" id="GO:0032259">
    <property type="term" value="P:methylation"/>
    <property type="evidence" value="ECO:0007669"/>
    <property type="project" value="UniProtKB-KW"/>
</dbReference>
<evidence type="ECO:0000256" key="8">
    <source>
        <dbReference type="PIRSR" id="PIRSR005739-1"/>
    </source>
</evidence>
<gene>
    <name evidence="11" type="ORF">Ahy_B02g057715</name>
</gene>
<dbReference type="InterPro" id="IPR036390">
    <property type="entry name" value="WH_DNA-bd_sf"/>
</dbReference>
<dbReference type="SUPFAM" id="SSF53335">
    <property type="entry name" value="S-adenosyl-L-methionine-dependent methyltransferases"/>
    <property type="match status" value="1"/>
</dbReference>
<evidence type="ECO:0000313" key="12">
    <source>
        <dbReference type="Proteomes" id="UP000289738"/>
    </source>
</evidence>
<dbReference type="STRING" id="3818.A0A445ACN1"/>
<dbReference type="InterPro" id="IPR029063">
    <property type="entry name" value="SAM-dependent_MTases_sf"/>
</dbReference>
<protein>
    <recommendedName>
        <fullName evidence="6">caffeate O-methyltransferase</fullName>
        <ecNumber evidence="6">2.1.1.68</ecNumber>
    </recommendedName>
</protein>
<keyword evidence="3" id="KW-0808">Transferase</keyword>
<reference evidence="11 12" key="1">
    <citation type="submission" date="2019-01" db="EMBL/GenBank/DDBJ databases">
        <title>Sequencing of cultivated peanut Arachis hypogaea provides insights into genome evolution and oil improvement.</title>
        <authorList>
            <person name="Chen X."/>
        </authorList>
    </citation>
    <scope>NUCLEOTIDE SEQUENCE [LARGE SCALE GENOMIC DNA]</scope>
    <source>
        <strain evidence="12">cv. Fuhuasheng</strain>
        <tissue evidence="11">Leaves</tissue>
    </source>
</reference>
<evidence type="ECO:0000256" key="6">
    <source>
        <dbReference type="ARBA" id="ARBA00039011"/>
    </source>
</evidence>
<dbReference type="Gene3D" id="1.10.10.10">
    <property type="entry name" value="Winged helix-like DNA-binding domain superfamily/Winged helix DNA-binding domain"/>
    <property type="match status" value="1"/>
</dbReference>
<dbReference type="InterPro" id="IPR012967">
    <property type="entry name" value="COMT_dimerisation"/>
</dbReference>
<dbReference type="GO" id="GO:0009809">
    <property type="term" value="P:lignin biosynthetic process"/>
    <property type="evidence" value="ECO:0007669"/>
    <property type="project" value="UniProtKB-KW"/>
</dbReference>
<comment type="pathway">
    <text evidence="1">Aromatic compound metabolism; phenylpropanoid biosynthesis.</text>
</comment>
<dbReference type="EC" id="2.1.1.68" evidence="6"/>
<dbReference type="SUPFAM" id="SSF46785">
    <property type="entry name" value="Winged helix' DNA-binding domain"/>
    <property type="match status" value="1"/>
</dbReference>
<dbReference type="PANTHER" id="PTHR11746">
    <property type="entry name" value="O-METHYLTRANSFERASE"/>
    <property type="match status" value="1"/>
</dbReference>
<evidence type="ECO:0000259" key="10">
    <source>
        <dbReference type="Pfam" id="PF08100"/>
    </source>
</evidence>
<keyword evidence="2" id="KW-0489">Methyltransferase</keyword>
<dbReference type="PROSITE" id="PS51683">
    <property type="entry name" value="SAM_OMT_II"/>
    <property type="match status" value="1"/>
</dbReference>
<comment type="function">
    <text evidence="7">Catalyzes the conversion of caffeic acid to ferulic acid and of 5-hydroxyferulic acid to sinapic acid. The resulting products may subsequently be converted to the corresponding alcohols that are incorporated into lignins.</text>
</comment>
<dbReference type="GO" id="GO:0008757">
    <property type="term" value="F:S-adenosylmethionine-dependent methyltransferase activity"/>
    <property type="evidence" value="ECO:0007669"/>
    <property type="project" value="UniProtKB-ARBA"/>
</dbReference>
<keyword evidence="5" id="KW-0438">Lignin biosynthesis</keyword>
<evidence type="ECO:0000313" key="11">
    <source>
        <dbReference type="EMBL" id="RYR24220.1"/>
    </source>
</evidence>
<feature type="domain" description="O-methyltransferase C-terminal" evidence="9">
    <location>
        <begin position="162"/>
        <end position="367"/>
    </location>
</feature>
<dbReference type="FunFam" id="3.40.50.150:FF:000061">
    <property type="entry name" value="Caffeic acid O-methyltransferase"/>
    <property type="match status" value="1"/>
</dbReference>
<organism evidence="11 12">
    <name type="scientific">Arachis hypogaea</name>
    <name type="common">Peanut</name>
    <dbReference type="NCBI Taxonomy" id="3818"/>
    <lineage>
        <taxon>Eukaryota</taxon>
        <taxon>Viridiplantae</taxon>
        <taxon>Streptophyta</taxon>
        <taxon>Embryophyta</taxon>
        <taxon>Tracheophyta</taxon>
        <taxon>Spermatophyta</taxon>
        <taxon>Magnoliopsida</taxon>
        <taxon>eudicotyledons</taxon>
        <taxon>Gunneridae</taxon>
        <taxon>Pentapetalae</taxon>
        <taxon>rosids</taxon>
        <taxon>fabids</taxon>
        <taxon>Fabales</taxon>
        <taxon>Fabaceae</taxon>
        <taxon>Papilionoideae</taxon>
        <taxon>50 kb inversion clade</taxon>
        <taxon>dalbergioids sensu lato</taxon>
        <taxon>Dalbergieae</taxon>
        <taxon>Pterocarpus clade</taxon>
        <taxon>Arachis</taxon>
    </lineage>
</organism>
<dbReference type="FunFam" id="1.10.10.10:FF:000357">
    <property type="entry name" value="Caffeic acid 3-O-methyltransferase"/>
    <property type="match status" value="1"/>
</dbReference>
<evidence type="ECO:0000259" key="9">
    <source>
        <dbReference type="Pfam" id="PF00891"/>
    </source>
</evidence>
<dbReference type="InterPro" id="IPR036388">
    <property type="entry name" value="WH-like_DNA-bd_sf"/>
</dbReference>
<dbReference type="Gene3D" id="3.40.50.150">
    <property type="entry name" value="Vaccinia Virus protein VP39"/>
    <property type="match status" value="1"/>
</dbReference>
<evidence type="ECO:0000256" key="4">
    <source>
        <dbReference type="ARBA" id="ARBA00022691"/>
    </source>
</evidence>
<dbReference type="EMBL" id="SDMP01000012">
    <property type="protein sequence ID" value="RYR24220.1"/>
    <property type="molecule type" value="Genomic_DNA"/>
</dbReference>
<dbReference type="InterPro" id="IPR016461">
    <property type="entry name" value="COMT-like"/>
</dbReference>
<proteinExistence type="predicted"/>
<evidence type="ECO:0000256" key="1">
    <source>
        <dbReference type="ARBA" id="ARBA00004928"/>
    </source>
</evidence>
<comment type="caution">
    <text evidence="11">The sequence shown here is derived from an EMBL/GenBank/DDBJ whole genome shotgun (WGS) entry which is preliminary data.</text>
</comment>
<evidence type="ECO:0000256" key="7">
    <source>
        <dbReference type="ARBA" id="ARBA00045231"/>
    </source>
</evidence>
<dbReference type="AlphaFoldDB" id="A0A445ACN1"/>
<keyword evidence="4" id="KW-0949">S-adenosyl-L-methionine</keyword>
<dbReference type="Pfam" id="PF00891">
    <property type="entry name" value="Methyltransf_2"/>
    <property type="match status" value="1"/>
</dbReference>
<accession>A0A445ACN1</accession>
<dbReference type="InterPro" id="IPR001077">
    <property type="entry name" value="COMT_C"/>
</dbReference>